<sequence>MVSFTDAQAILKDPELVAIRDGYFARIQAVFDTGSDDCDRALVLYGAGESIDAPRGKDCAADIEEAVCNLADQADLLRDENVFRPLIINIGAHGVHFVDRLFGSHGYGATEERLRYVQTPVGELPMPDLATCQDWAAIRQATEAYLALALTVPVFTGPCLSSPLNQAMNLYGQRFLMAMLDNPAAARRDLRTITDVIIELHRWLIEHIPAQQLQGGAPSVRCQPPGYGQLGGCSTHLISAELYRDFIAPLDEDVLSLYPKGGMIHLCGNHIRHIRTWAQMSSLKCIQLSSIANEELEHQVEGLRPDQVIYVGPTKVLPLERIMDATGGYRVILAEDIQPPHRRQPKIGRDRTSA</sequence>
<organism evidence="1">
    <name type="scientific">marine sediment metagenome</name>
    <dbReference type="NCBI Taxonomy" id="412755"/>
    <lineage>
        <taxon>unclassified sequences</taxon>
        <taxon>metagenomes</taxon>
        <taxon>ecological metagenomes</taxon>
    </lineage>
</organism>
<dbReference type="SUPFAM" id="SSF51726">
    <property type="entry name" value="UROD/MetE-like"/>
    <property type="match status" value="1"/>
</dbReference>
<reference evidence="1" key="1">
    <citation type="journal article" date="2015" name="Nature">
        <title>Complex archaea that bridge the gap between prokaryotes and eukaryotes.</title>
        <authorList>
            <person name="Spang A."/>
            <person name="Saw J.H."/>
            <person name="Jorgensen S.L."/>
            <person name="Zaremba-Niedzwiedzka K."/>
            <person name="Martijn J."/>
            <person name="Lind A.E."/>
            <person name="van Eijk R."/>
            <person name="Schleper C."/>
            <person name="Guy L."/>
            <person name="Ettema T.J."/>
        </authorList>
    </citation>
    <scope>NUCLEOTIDE SEQUENCE</scope>
</reference>
<proteinExistence type="predicted"/>
<gene>
    <name evidence="1" type="ORF">LCGC14_0161680</name>
</gene>
<evidence type="ECO:0008006" key="2">
    <source>
        <dbReference type="Google" id="ProtNLM"/>
    </source>
</evidence>
<accession>A0A0F9XWZ6</accession>
<dbReference type="EMBL" id="LAZR01000061">
    <property type="protein sequence ID" value="KKN96918.1"/>
    <property type="molecule type" value="Genomic_DNA"/>
</dbReference>
<evidence type="ECO:0000313" key="1">
    <source>
        <dbReference type="EMBL" id="KKN96918.1"/>
    </source>
</evidence>
<protein>
    <recommendedName>
        <fullName evidence="2">Uroporphyrinogen decarboxylase (URO-D) domain-containing protein</fullName>
    </recommendedName>
</protein>
<dbReference type="Gene3D" id="3.20.20.210">
    <property type="match status" value="1"/>
</dbReference>
<dbReference type="InterPro" id="IPR038071">
    <property type="entry name" value="UROD/MetE-like_sf"/>
</dbReference>
<name>A0A0F9XWZ6_9ZZZZ</name>
<dbReference type="AlphaFoldDB" id="A0A0F9XWZ6"/>
<comment type="caution">
    <text evidence="1">The sequence shown here is derived from an EMBL/GenBank/DDBJ whole genome shotgun (WGS) entry which is preliminary data.</text>
</comment>